<comment type="caution">
    <text evidence="6">The sequence shown here is derived from an EMBL/GenBank/DDBJ whole genome shotgun (WGS) entry which is preliminary data.</text>
</comment>
<evidence type="ECO:0000256" key="1">
    <source>
        <dbReference type="ARBA" id="ARBA00001966"/>
    </source>
</evidence>
<dbReference type="InterPro" id="IPR051805">
    <property type="entry name" value="Dehydratase_Activator_Redct"/>
</dbReference>
<evidence type="ECO:0000256" key="4">
    <source>
        <dbReference type="ARBA" id="ARBA00023014"/>
    </source>
</evidence>
<dbReference type="InterPro" id="IPR002731">
    <property type="entry name" value="ATPase_BadF"/>
</dbReference>
<evidence type="ECO:0000256" key="2">
    <source>
        <dbReference type="ARBA" id="ARBA00022723"/>
    </source>
</evidence>
<evidence type="ECO:0000313" key="6">
    <source>
        <dbReference type="EMBL" id="MBC2887798.1"/>
    </source>
</evidence>
<name>A0A842JCR4_9ACTN</name>
<sequence>MTDAYLGIDIGSISTKGVVVDADRTIVARSYLWTEGNPADAARRVVADLASQIDRDAVRVRAVGTTGSARRLVGAMLGAAVVKNEITAHAVGTTYLHPDVRTILEIGGQDSKIICVEGGIAVDYAMNTLCAAGTGAFLSSQAHRLGVEVEEFGPIALTSKRPANIAARCTVFAESDLVHKIQVGYAREDIIAGLCRAVASNYLNNVGKGKKITAPVVFQGGVSKNVGVVRAFEDMLGMEVLVDPDGHLMGAFGVALLAAEASAGARRGAAPAGESDGGEGDGEPFRDGAFDFDAVGDFAFKTREIECSKCANHCEIICVYRDDALIDSWGNRCDQGAVKAGR</sequence>
<dbReference type="SUPFAM" id="SSF53067">
    <property type="entry name" value="Actin-like ATPase domain"/>
    <property type="match status" value="1"/>
</dbReference>
<accession>A0A842JCR4</accession>
<dbReference type="CDD" id="cd24035">
    <property type="entry name" value="ASKHA_NBD_O66634-like_rpt2"/>
    <property type="match status" value="1"/>
</dbReference>
<dbReference type="EMBL" id="JACMSE010000001">
    <property type="protein sequence ID" value="MBC2887798.1"/>
    <property type="molecule type" value="Genomic_DNA"/>
</dbReference>
<evidence type="ECO:0000259" key="5">
    <source>
        <dbReference type="Pfam" id="PF01869"/>
    </source>
</evidence>
<dbReference type="AlphaFoldDB" id="A0A842JCR4"/>
<keyword evidence="3" id="KW-0408">Iron</keyword>
<dbReference type="GO" id="GO:0051536">
    <property type="term" value="F:iron-sulfur cluster binding"/>
    <property type="evidence" value="ECO:0007669"/>
    <property type="project" value="UniProtKB-KW"/>
</dbReference>
<keyword evidence="7" id="KW-1185">Reference proteome</keyword>
<dbReference type="InterPro" id="IPR043129">
    <property type="entry name" value="ATPase_NBD"/>
</dbReference>
<proteinExistence type="predicted"/>
<dbReference type="GO" id="GO:0046872">
    <property type="term" value="F:metal ion binding"/>
    <property type="evidence" value="ECO:0007669"/>
    <property type="project" value="UniProtKB-KW"/>
</dbReference>
<dbReference type="NCBIfam" id="TIGR00241">
    <property type="entry name" value="CoA_E_activ"/>
    <property type="match status" value="1"/>
</dbReference>
<dbReference type="InterPro" id="IPR008275">
    <property type="entry name" value="CoA_E_activase_dom"/>
</dbReference>
<reference evidence="6 7" key="1">
    <citation type="submission" date="2020-08" db="EMBL/GenBank/DDBJ databases">
        <authorList>
            <person name="Liu C."/>
            <person name="Sun Q."/>
        </authorList>
    </citation>
    <scope>NUCLEOTIDE SEQUENCE [LARGE SCALE GENOMIC DNA]</scope>
    <source>
        <strain evidence="6 7">N22</strain>
    </source>
</reference>
<dbReference type="PANTHER" id="PTHR32329">
    <property type="entry name" value="BIFUNCTIONAL PROTEIN [INCLUDES 2-HYDROXYACYL-COA DEHYDRATASE (N-TER) AND ITS ACTIVATOR DOMAIN (C_TERM)-RELATED"/>
    <property type="match status" value="1"/>
</dbReference>
<dbReference type="Pfam" id="PF01869">
    <property type="entry name" value="BcrAD_BadFG"/>
    <property type="match status" value="1"/>
</dbReference>
<dbReference type="Gene3D" id="3.30.420.40">
    <property type="match status" value="2"/>
</dbReference>
<feature type="domain" description="ATPase BadF/BadG/BcrA/BcrD type" evidence="5">
    <location>
        <begin position="6"/>
        <end position="258"/>
    </location>
</feature>
<keyword evidence="2" id="KW-0479">Metal-binding</keyword>
<comment type="cofactor">
    <cofactor evidence="1">
        <name>[4Fe-4S] cluster</name>
        <dbReference type="ChEBI" id="CHEBI:49883"/>
    </cofactor>
</comment>
<protein>
    <submittedName>
        <fullName evidence="6">2-hydroxyglutaryl-CoA dehydratase</fullName>
    </submittedName>
</protein>
<evidence type="ECO:0000313" key="7">
    <source>
        <dbReference type="Proteomes" id="UP000587396"/>
    </source>
</evidence>
<dbReference type="RefSeq" id="WP_185903873.1">
    <property type="nucleotide sequence ID" value="NZ_JACMSE010000001.1"/>
</dbReference>
<evidence type="ECO:0000256" key="3">
    <source>
        <dbReference type="ARBA" id="ARBA00023004"/>
    </source>
</evidence>
<dbReference type="PANTHER" id="PTHR32329:SF7">
    <property type="entry name" value="ACTIVATOR OF 2-HYDROXYACYL-COA-HYDRATASE"/>
    <property type="match status" value="1"/>
</dbReference>
<dbReference type="Proteomes" id="UP000587396">
    <property type="component" value="Unassembled WGS sequence"/>
</dbReference>
<keyword evidence="4" id="KW-0411">Iron-sulfur</keyword>
<organism evidence="6 7">
    <name type="scientific">Gordonibacter massiliensis</name>
    <name type="common">ex Traore et al. 2017</name>
    <dbReference type="NCBI Taxonomy" id="1841863"/>
    <lineage>
        <taxon>Bacteria</taxon>
        <taxon>Bacillati</taxon>
        <taxon>Actinomycetota</taxon>
        <taxon>Coriobacteriia</taxon>
        <taxon>Eggerthellales</taxon>
        <taxon>Eggerthellaceae</taxon>
        <taxon>Gordonibacter</taxon>
    </lineage>
</organism>
<gene>
    <name evidence="6" type="ORF">H7313_00215</name>
</gene>